<dbReference type="EMBL" id="CP162551">
    <property type="protein sequence ID" value="XDI36308.1"/>
    <property type="molecule type" value="Genomic_DNA"/>
</dbReference>
<organism evidence="2">
    <name type="scientific">Alkalihalophilus sp. As8PL</name>
    <dbReference type="NCBI Taxonomy" id="3237103"/>
    <lineage>
        <taxon>Bacteria</taxon>
        <taxon>Bacillati</taxon>
        <taxon>Bacillota</taxon>
        <taxon>Bacilli</taxon>
        <taxon>Bacillales</taxon>
        <taxon>Bacillaceae</taxon>
        <taxon>Alkalihalophilus</taxon>
    </lineage>
</organism>
<evidence type="ECO:0008006" key="3">
    <source>
        <dbReference type="Google" id="ProtNLM"/>
    </source>
</evidence>
<feature type="compositionally biased region" description="Polar residues" evidence="1">
    <location>
        <begin position="68"/>
        <end position="79"/>
    </location>
</feature>
<protein>
    <recommendedName>
        <fullName evidence="3">YqfQ-like protein</fullName>
    </recommendedName>
</protein>
<sequence length="95" mass="10631">MSDKNREEPQADLFSQLMFGAPPKPTPKKEEIKAPPTQLEQFLTLVQTVAPTLEKLAPFMGVITTFFTQQQKPTDTTAPPSKKIENNEQKESDNA</sequence>
<dbReference type="RefSeq" id="WP_368503769.1">
    <property type="nucleotide sequence ID" value="NZ_CP162551.1"/>
</dbReference>
<dbReference type="AlphaFoldDB" id="A0AB39BS17"/>
<evidence type="ECO:0000256" key="1">
    <source>
        <dbReference type="SAM" id="MobiDB-lite"/>
    </source>
</evidence>
<feature type="region of interest" description="Disordered" evidence="1">
    <location>
        <begin position="1"/>
        <end position="33"/>
    </location>
</feature>
<evidence type="ECO:0000313" key="2">
    <source>
        <dbReference type="EMBL" id="XDI36308.1"/>
    </source>
</evidence>
<name>A0AB39BS17_9BACI</name>
<feature type="region of interest" description="Disordered" evidence="1">
    <location>
        <begin position="68"/>
        <end position="95"/>
    </location>
</feature>
<accession>A0AB39BS17</accession>
<proteinExistence type="predicted"/>
<reference evidence="2" key="1">
    <citation type="submission" date="2024-07" db="EMBL/GenBank/DDBJ databases">
        <title>Identification and characteristics of an arsenic-resistant bacterial isolate, which belongs to a novel species.</title>
        <authorList>
            <person name="Juszczyk A."/>
            <person name="Kowalczyk A."/>
            <person name="Was K."/>
            <person name="Kosowicz W."/>
            <person name="Budzyn A."/>
            <person name="Latowski D."/>
        </authorList>
    </citation>
    <scope>NUCLEOTIDE SEQUENCE</scope>
    <source>
        <strain evidence="2">As8PL</strain>
    </source>
</reference>
<feature type="compositionally biased region" description="Basic and acidic residues" evidence="1">
    <location>
        <begin position="82"/>
        <end position="95"/>
    </location>
</feature>
<gene>
    <name evidence="2" type="ORF">AB3N04_16620</name>
</gene>